<keyword evidence="2" id="KW-1185">Reference proteome</keyword>
<gene>
    <name evidence="1" type="ORF">VNO77_03840</name>
</gene>
<sequence length="173" mass="19546">MPARKSREKSSTSLGHGLLNYARFALLLANLNAPLPYFNYKRTATFEIENMGILLNSSPIDLRNRMLQLHGSNMALFCYFQWSESVRLKHVGPFLFNVLCSLQGIKREQRLDSLWRHGRMQSLLRQMNPPTPRPGFVSLKLAIGGSASALLLQRFIIVLPRQGNGVTFVCMGP</sequence>
<protein>
    <submittedName>
        <fullName evidence="1">Uncharacterized protein</fullName>
    </submittedName>
</protein>
<dbReference type="Proteomes" id="UP001367508">
    <property type="component" value="Unassembled WGS sequence"/>
</dbReference>
<proteinExistence type="predicted"/>
<accession>A0AAN9RCL5</accession>
<dbReference type="EMBL" id="JAYMYQ010000001">
    <property type="protein sequence ID" value="KAK7361758.1"/>
    <property type="molecule type" value="Genomic_DNA"/>
</dbReference>
<comment type="caution">
    <text evidence="1">The sequence shown here is derived from an EMBL/GenBank/DDBJ whole genome shotgun (WGS) entry which is preliminary data.</text>
</comment>
<dbReference type="AlphaFoldDB" id="A0AAN9RCL5"/>
<organism evidence="1 2">
    <name type="scientific">Canavalia gladiata</name>
    <name type="common">Sword bean</name>
    <name type="synonym">Dolichos gladiatus</name>
    <dbReference type="NCBI Taxonomy" id="3824"/>
    <lineage>
        <taxon>Eukaryota</taxon>
        <taxon>Viridiplantae</taxon>
        <taxon>Streptophyta</taxon>
        <taxon>Embryophyta</taxon>
        <taxon>Tracheophyta</taxon>
        <taxon>Spermatophyta</taxon>
        <taxon>Magnoliopsida</taxon>
        <taxon>eudicotyledons</taxon>
        <taxon>Gunneridae</taxon>
        <taxon>Pentapetalae</taxon>
        <taxon>rosids</taxon>
        <taxon>fabids</taxon>
        <taxon>Fabales</taxon>
        <taxon>Fabaceae</taxon>
        <taxon>Papilionoideae</taxon>
        <taxon>50 kb inversion clade</taxon>
        <taxon>NPAAA clade</taxon>
        <taxon>indigoferoid/millettioid clade</taxon>
        <taxon>Phaseoleae</taxon>
        <taxon>Canavalia</taxon>
    </lineage>
</organism>
<name>A0AAN9RCL5_CANGL</name>
<reference evidence="1 2" key="1">
    <citation type="submission" date="2024-01" db="EMBL/GenBank/DDBJ databases">
        <title>The genomes of 5 underutilized Papilionoideae crops provide insights into root nodulation and disease resistanc.</title>
        <authorList>
            <person name="Jiang F."/>
        </authorList>
    </citation>
    <scope>NUCLEOTIDE SEQUENCE [LARGE SCALE GENOMIC DNA]</scope>
    <source>
        <strain evidence="1">LVBAO_FW01</strain>
        <tissue evidence="1">Leaves</tissue>
    </source>
</reference>
<evidence type="ECO:0000313" key="2">
    <source>
        <dbReference type="Proteomes" id="UP001367508"/>
    </source>
</evidence>
<evidence type="ECO:0000313" key="1">
    <source>
        <dbReference type="EMBL" id="KAK7361758.1"/>
    </source>
</evidence>